<protein>
    <submittedName>
        <fullName evidence="1">Protein of unassigned function</fullName>
    </submittedName>
</protein>
<evidence type="ECO:0000313" key="1">
    <source>
        <dbReference type="EMBL" id="AIQ93199.1"/>
    </source>
</evidence>
<evidence type="ECO:0000313" key="2">
    <source>
        <dbReference type="Proteomes" id="UP000029492"/>
    </source>
</evidence>
<keyword evidence="2" id="KW-1185">Reference proteome</keyword>
<dbReference type="HOGENOM" id="CLU_2880741_0_0_5"/>
<dbReference type="EMBL" id="CP003811">
    <property type="protein sequence ID" value="AIQ93199.1"/>
    <property type="molecule type" value="Genomic_DNA"/>
</dbReference>
<dbReference type="Proteomes" id="UP000029492">
    <property type="component" value="Chromosome"/>
</dbReference>
<proteinExistence type="predicted"/>
<name>A0A089QF16_9HYPH</name>
<dbReference type="AlphaFoldDB" id="A0A089QF16"/>
<organism evidence="1 2">
    <name type="scientific">Methylobacterium oryzae CBMB20</name>
    <dbReference type="NCBI Taxonomy" id="693986"/>
    <lineage>
        <taxon>Bacteria</taxon>
        <taxon>Pseudomonadati</taxon>
        <taxon>Pseudomonadota</taxon>
        <taxon>Alphaproteobacteria</taxon>
        <taxon>Hyphomicrobiales</taxon>
        <taxon>Methylobacteriaceae</taxon>
        <taxon>Methylobacterium</taxon>
    </lineage>
</organism>
<dbReference type="KEGG" id="mor:MOC_5444"/>
<accession>A0A089QF16</accession>
<reference evidence="1 2" key="1">
    <citation type="journal article" date="2014" name="PLoS ONE">
        <title>Genome Information of Methylobacterium oryzae, a Plant-Probiotic Methylotroph in the Phyllosphere.</title>
        <authorList>
            <person name="Kwak M.J."/>
            <person name="Jeong H."/>
            <person name="Madhaiyan M."/>
            <person name="Lee Y."/>
            <person name="Sa T.M."/>
            <person name="Oh T.K."/>
            <person name="Kim J.F."/>
        </authorList>
    </citation>
    <scope>NUCLEOTIDE SEQUENCE [LARGE SCALE GENOMIC DNA]</scope>
    <source>
        <strain evidence="1 2">CBMB20</strain>
    </source>
</reference>
<gene>
    <name evidence="1" type="ORF">MOC_5444</name>
</gene>
<sequence length="63" mass="7530">MDFCKYDHHIIGNIQVYNQVTLHRRSGKIQIWQSNKNQIFTRQAPSITMPGSTLHFRPNVIWY</sequence>